<evidence type="ECO:0000256" key="1">
    <source>
        <dbReference type="ARBA" id="ARBA00004123"/>
    </source>
</evidence>
<keyword evidence="2" id="KW-0805">Transcription regulation</keyword>
<gene>
    <name evidence="6" type="ORF">HanXRQr2_Chr12g0556791</name>
</gene>
<evidence type="ECO:0000256" key="5">
    <source>
        <dbReference type="ARBA" id="ARBA00023242"/>
    </source>
</evidence>
<name>A0A9K3HIZ0_HELAN</name>
<comment type="subcellular location">
    <subcellularLocation>
        <location evidence="1">Nucleus</location>
    </subcellularLocation>
</comment>
<dbReference type="Gramene" id="mRNA:HanXRQr2_Chr12g0556791">
    <property type="protein sequence ID" value="mRNA:HanXRQr2_Chr12g0556791"/>
    <property type="gene ID" value="HanXRQr2_Chr12g0556791"/>
</dbReference>
<reference evidence="6" key="2">
    <citation type="submission" date="2020-06" db="EMBL/GenBank/DDBJ databases">
        <title>Helianthus annuus Genome sequencing and assembly Release 2.</title>
        <authorList>
            <person name="Gouzy J."/>
            <person name="Langlade N."/>
            <person name="Munos S."/>
        </authorList>
    </citation>
    <scope>NUCLEOTIDE SEQUENCE</scope>
    <source>
        <tissue evidence="6">Leaves</tissue>
    </source>
</reference>
<keyword evidence="4" id="KW-0804">Transcription</keyword>
<evidence type="ECO:0000313" key="6">
    <source>
        <dbReference type="EMBL" id="KAF5779220.1"/>
    </source>
</evidence>
<dbReference type="GO" id="GO:0003677">
    <property type="term" value="F:DNA binding"/>
    <property type="evidence" value="ECO:0007669"/>
    <property type="project" value="UniProtKB-KW"/>
</dbReference>
<proteinExistence type="predicted"/>
<evidence type="ECO:0000256" key="4">
    <source>
        <dbReference type="ARBA" id="ARBA00023163"/>
    </source>
</evidence>
<protein>
    <submittedName>
        <fullName evidence="6">DNA-binding pseudobarrel domain superfamily</fullName>
    </submittedName>
</protein>
<dbReference type="AlphaFoldDB" id="A0A9K3HIZ0"/>
<dbReference type="GO" id="GO:0005634">
    <property type="term" value="C:nucleus"/>
    <property type="evidence" value="ECO:0007669"/>
    <property type="project" value="UniProtKB-SubCell"/>
</dbReference>
<keyword evidence="7" id="KW-1185">Reference proteome</keyword>
<accession>A0A9K3HIZ0</accession>
<organism evidence="6 7">
    <name type="scientific">Helianthus annuus</name>
    <name type="common">Common sunflower</name>
    <dbReference type="NCBI Taxonomy" id="4232"/>
    <lineage>
        <taxon>Eukaryota</taxon>
        <taxon>Viridiplantae</taxon>
        <taxon>Streptophyta</taxon>
        <taxon>Embryophyta</taxon>
        <taxon>Tracheophyta</taxon>
        <taxon>Spermatophyta</taxon>
        <taxon>Magnoliopsida</taxon>
        <taxon>eudicotyledons</taxon>
        <taxon>Gunneridae</taxon>
        <taxon>Pentapetalae</taxon>
        <taxon>asterids</taxon>
        <taxon>campanulids</taxon>
        <taxon>Asterales</taxon>
        <taxon>Asteraceae</taxon>
        <taxon>Asteroideae</taxon>
        <taxon>Heliantheae alliance</taxon>
        <taxon>Heliantheae</taxon>
        <taxon>Helianthus</taxon>
    </lineage>
</organism>
<keyword evidence="3 6" id="KW-0238">DNA-binding</keyword>
<sequence>MVFFMLGTSTELFINFIYTRSIDGQTRYVVVGWHNIIEAEHISLGDHCFFNWSRTTSKLLVTKLQQAEMLV</sequence>
<reference evidence="6" key="1">
    <citation type="journal article" date="2017" name="Nature">
        <title>The sunflower genome provides insights into oil metabolism, flowering and Asterid evolution.</title>
        <authorList>
            <person name="Badouin H."/>
            <person name="Gouzy J."/>
            <person name="Grassa C.J."/>
            <person name="Murat F."/>
            <person name="Staton S.E."/>
            <person name="Cottret L."/>
            <person name="Lelandais-Briere C."/>
            <person name="Owens G.L."/>
            <person name="Carrere S."/>
            <person name="Mayjonade B."/>
            <person name="Legrand L."/>
            <person name="Gill N."/>
            <person name="Kane N.C."/>
            <person name="Bowers J.E."/>
            <person name="Hubner S."/>
            <person name="Bellec A."/>
            <person name="Berard A."/>
            <person name="Berges H."/>
            <person name="Blanchet N."/>
            <person name="Boniface M.C."/>
            <person name="Brunel D."/>
            <person name="Catrice O."/>
            <person name="Chaidir N."/>
            <person name="Claudel C."/>
            <person name="Donnadieu C."/>
            <person name="Faraut T."/>
            <person name="Fievet G."/>
            <person name="Helmstetter N."/>
            <person name="King M."/>
            <person name="Knapp S.J."/>
            <person name="Lai Z."/>
            <person name="Le Paslier M.C."/>
            <person name="Lippi Y."/>
            <person name="Lorenzon L."/>
            <person name="Mandel J.R."/>
            <person name="Marage G."/>
            <person name="Marchand G."/>
            <person name="Marquand E."/>
            <person name="Bret-Mestries E."/>
            <person name="Morien E."/>
            <person name="Nambeesan S."/>
            <person name="Nguyen T."/>
            <person name="Pegot-Espagnet P."/>
            <person name="Pouilly N."/>
            <person name="Raftis F."/>
            <person name="Sallet E."/>
            <person name="Schiex T."/>
            <person name="Thomas J."/>
            <person name="Vandecasteele C."/>
            <person name="Vares D."/>
            <person name="Vear F."/>
            <person name="Vautrin S."/>
            <person name="Crespi M."/>
            <person name="Mangin B."/>
            <person name="Burke J.M."/>
            <person name="Salse J."/>
            <person name="Munos S."/>
            <person name="Vincourt P."/>
            <person name="Rieseberg L.H."/>
            <person name="Langlade N.B."/>
        </authorList>
    </citation>
    <scope>NUCLEOTIDE SEQUENCE</scope>
    <source>
        <tissue evidence="6">Leaves</tissue>
    </source>
</reference>
<dbReference type="InterPro" id="IPR015300">
    <property type="entry name" value="DNA-bd_pseudobarrel_sf"/>
</dbReference>
<dbReference type="EMBL" id="MNCJ02000327">
    <property type="protein sequence ID" value="KAF5779220.1"/>
    <property type="molecule type" value="Genomic_DNA"/>
</dbReference>
<keyword evidence="5" id="KW-0539">Nucleus</keyword>
<evidence type="ECO:0000256" key="2">
    <source>
        <dbReference type="ARBA" id="ARBA00023015"/>
    </source>
</evidence>
<dbReference type="SUPFAM" id="SSF101936">
    <property type="entry name" value="DNA-binding pseudobarrel domain"/>
    <property type="match status" value="1"/>
</dbReference>
<dbReference type="Proteomes" id="UP000215914">
    <property type="component" value="Unassembled WGS sequence"/>
</dbReference>
<evidence type="ECO:0000256" key="3">
    <source>
        <dbReference type="ARBA" id="ARBA00023125"/>
    </source>
</evidence>
<comment type="caution">
    <text evidence="6">The sequence shown here is derived from an EMBL/GenBank/DDBJ whole genome shotgun (WGS) entry which is preliminary data.</text>
</comment>
<evidence type="ECO:0000313" key="7">
    <source>
        <dbReference type="Proteomes" id="UP000215914"/>
    </source>
</evidence>